<accession>A0A1T4LR65</accession>
<sequence length="226" mass="25604">MNVLIIAPHADDEVIGCGGTISKLSDEGNDVYLCIVTNGCPPIFDNTEAKKNNWPHNNYIETTNSNRILGIKETFYLDYPAAMLETVPRYELNGRLIEIIKKIRPLEIYIPHFGDMQKDHQIVAEACMVAVRPKYSFAPKRVYAYETLSETGWNTPSISNEFIPNCFVDISRYLQNKKDAMQCYSSQLGDFPDARSLQAIDSLAKYRGASMNMDAAEAFMVIRDIR</sequence>
<dbReference type="Gene3D" id="3.40.50.10320">
    <property type="entry name" value="LmbE-like"/>
    <property type="match status" value="1"/>
</dbReference>
<protein>
    <submittedName>
        <fullName evidence="1">N-acetylglucosaminyl deacetylase, LmbE family</fullName>
    </submittedName>
</protein>
<evidence type="ECO:0000313" key="1">
    <source>
        <dbReference type="EMBL" id="SJZ57249.1"/>
    </source>
</evidence>
<dbReference type="InterPro" id="IPR003737">
    <property type="entry name" value="GlcNAc_PI_deacetylase-related"/>
</dbReference>
<dbReference type="SUPFAM" id="SSF102588">
    <property type="entry name" value="LmbE-like"/>
    <property type="match status" value="1"/>
</dbReference>
<name>A0A1T4LR65_9FIRM</name>
<dbReference type="AlphaFoldDB" id="A0A1T4LR65"/>
<dbReference type="GO" id="GO:0016811">
    <property type="term" value="F:hydrolase activity, acting on carbon-nitrogen (but not peptide) bonds, in linear amides"/>
    <property type="evidence" value="ECO:0007669"/>
    <property type="project" value="TreeGrafter"/>
</dbReference>
<dbReference type="RefSeq" id="WP_078786748.1">
    <property type="nucleotide sequence ID" value="NZ_FMTO01000004.1"/>
</dbReference>
<dbReference type="OrthoDB" id="9815144at2"/>
<organism evidence="1 2">
    <name type="scientific">Eubacterium ruminantium</name>
    <dbReference type="NCBI Taxonomy" id="42322"/>
    <lineage>
        <taxon>Bacteria</taxon>
        <taxon>Bacillati</taxon>
        <taxon>Bacillota</taxon>
        <taxon>Clostridia</taxon>
        <taxon>Eubacteriales</taxon>
        <taxon>Eubacteriaceae</taxon>
        <taxon>Eubacterium</taxon>
    </lineage>
</organism>
<dbReference type="EMBL" id="FUXA01000006">
    <property type="protein sequence ID" value="SJZ57249.1"/>
    <property type="molecule type" value="Genomic_DNA"/>
</dbReference>
<evidence type="ECO:0000313" key="2">
    <source>
        <dbReference type="Proteomes" id="UP000189857"/>
    </source>
</evidence>
<gene>
    <name evidence="1" type="ORF">SAMN02745110_00892</name>
</gene>
<dbReference type="PANTHER" id="PTHR12993:SF11">
    <property type="entry name" value="N-ACETYLGLUCOSAMINYL-PHOSPHATIDYLINOSITOL DE-N-ACETYLASE"/>
    <property type="match status" value="1"/>
</dbReference>
<dbReference type="PANTHER" id="PTHR12993">
    <property type="entry name" value="N-ACETYLGLUCOSAMINYL-PHOSPHATIDYLINOSITOL DE-N-ACETYLASE-RELATED"/>
    <property type="match status" value="1"/>
</dbReference>
<dbReference type="InterPro" id="IPR024078">
    <property type="entry name" value="LmbE-like_dom_sf"/>
</dbReference>
<proteinExistence type="predicted"/>
<dbReference type="Pfam" id="PF02585">
    <property type="entry name" value="PIG-L"/>
    <property type="match status" value="1"/>
</dbReference>
<keyword evidence="2" id="KW-1185">Reference proteome</keyword>
<reference evidence="1 2" key="1">
    <citation type="submission" date="2017-02" db="EMBL/GenBank/DDBJ databases">
        <authorList>
            <person name="Peterson S.W."/>
        </authorList>
    </citation>
    <scope>NUCLEOTIDE SEQUENCE [LARGE SCALE GENOMIC DNA]</scope>
    <source>
        <strain evidence="1 2">ATCC 17233</strain>
    </source>
</reference>
<dbReference type="Proteomes" id="UP000189857">
    <property type="component" value="Unassembled WGS sequence"/>
</dbReference>